<evidence type="ECO:0000313" key="1">
    <source>
        <dbReference type="EMBL" id="EHE96994.1"/>
    </source>
</evidence>
<comment type="caution">
    <text evidence="1">The sequence shown here is derived from an EMBL/GenBank/DDBJ whole genome shotgun (WGS) entry which is preliminary data.</text>
</comment>
<organism evidence="1 2">
    <name type="scientific">[Clostridium] citroniae WAL-17108</name>
    <dbReference type="NCBI Taxonomy" id="742733"/>
    <lineage>
        <taxon>Bacteria</taxon>
        <taxon>Bacillati</taxon>
        <taxon>Bacillota</taxon>
        <taxon>Clostridia</taxon>
        <taxon>Lachnospirales</taxon>
        <taxon>Lachnospiraceae</taxon>
        <taxon>Enterocloster</taxon>
    </lineage>
</organism>
<protein>
    <recommendedName>
        <fullName evidence="3">Esterase</fullName>
    </recommendedName>
</protein>
<reference evidence="1 2" key="1">
    <citation type="submission" date="2011-08" db="EMBL/GenBank/DDBJ databases">
        <title>The Genome Sequence of Clostridium citroniae WAL-17108.</title>
        <authorList>
            <consortium name="The Broad Institute Genome Sequencing Platform"/>
            <person name="Earl A."/>
            <person name="Ward D."/>
            <person name="Feldgarden M."/>
            <person name="Gevers D."/>
            <person name="Finegold S.M."/>
            <person name="Summanen P.H."/>
            <person name="Molitoris D.R."/>
            <person name="Vaisanen M.L."/>
            <person name="Daigneault M."/>
            <person name="Allen-Vercoe E."/>
            <person name="Young S.K."/>
            <person name="Zeng Q."/>
            <person name="Gargeya S."/>
            <person name="Fitzgerald M."/>
            <person name="Haas B."/>
            <person name="Abouelleil A."/>
            <person name="Alvarado L."/>
            <person name="Arachchi H.M."/>
            <person name="Berlin A."/>
            <person name="Brown A."/>
            <person name="Chapman S.B."/>
            <person name="Chen Z."/>
            <person name="Dunbar C."/>
            <person name="Freedman E."/>
            <person name="Gearin G."/>
            <person name="Gellesch M."/>
            <person name="Goldberg J."/>
            <person name="Griggs A."/>
            <person name="Gujja S."/>
            <person name="Heiman D."/>
            <person name="Howarth C."/>
            <person name="Larson L."/>
            <person name="Lui A."/>
            <person name="MacDonald P.J.P."/>
            <person name="Montmayeur A."/>
            <person name="Murphy C."/>
            <person name="Neiman D."/>
            <person name="Pearson M."/>
            <person name="Priest M."/>
            <person name="Roberts A."/>
            <person name="Saif S."/>
            <person name="Shea T."/>
            <person name="Shenoy N."/>
            <person name="Sisk P."/>
            <person name="Stolte C."/>
            <person name="Sykes S."/>
            <person name="Wortman J."/>
            <person name="Nusbaum C."/>
            <person name="Birren B."/>
        </authorList>
    </citation>
    <scope>NUCLEOTIDE SEQUENCE [LARGE SCALE GENOMIC DNA]</scope>
    <source>
        <strain evidence="1 2">WAL-17108</strain>
    </source>
</reference>
<dbReference type="InterPro" id="IPR029058">
    <property type="entry name" value="AB_hydrolase_fold"/>
</dbReference>
<dbReference type="HOGENOM" id="CLU_037618_3_0_9"/>
<dbReference type="Pfam" id="PF00756">
    <property type="entry name" value="Esterase"/>
    <property type="match status" value="1"/>
</dbReference>
<name>G5HNF1_9FIRM</name>
<evidence type="ECO:0008006" key="3">
    <source>
        <dbReference type="Google" id="ProtNLM"/>
    </source>
</evidence>
<sequence length="272" mass="30940">MSVITYQYHSSVLNCATNMVVTLPELTKNALKGRPLDEIYKRERRYPTLYLCHGGTRDSSAWLRYTQAELLCDSKYMMTVSVDGMESFFCDMRHGRKYFTYLTEEVPRVVQTLFPSSPKREDNFIMGMSMGAHGAMKAALRCPEKYAAVMAISGAKDQVKMSRLAKERNIGASFDAIDDAFGPADQVAGSENDLLHLAERLARSGRKAPMLYTACGTEDYGLELCREFHQFLDQCGLENRFITMPGHHDYFFANKILAYTLENLFHIREDVL</sequence>
<dbReference type="eggNOG" id="COG0627">
    <property type="taxonomic scope" value="Bacteria"/>
</dbReference>
<dbReference type="EMBL" id="ADLJ01000033">
    <property type="protein sequence ID" value="EHE96994.1"/>
    <property type="molecule type" value="Genomic_DNA"/>
</dbReference>
<dbReference type="SUPFAM" id="SSF53474">
    <property type="entry name" value="alpha/beta-Hydrolases"/>
    <property type="match status" value="1"/>
</dbReference>
<dbReference type="Proteomes" id="UP000003763">
    <property type="component" value="Unassembled WGS sequence"/>
</dbReference>
<evidence type="ECO:0000313" key="2">
    <source>
        <dbReference type="Proteomes" id="UP000003763"/>
    </source>
</evidence>
<dbReference type="PANTHER" id="PTHR48098:SF1">
    <property type="entry name" value="DIACYLGLYCEROL ACYLTRANSFERASE_MYCOLYLTRANSFERASE AG85A"/>
    <property type="match status" value="1"/>
</dbReference>
<dbReference type="AlphaFoldDB" id="G5HNF1"/>
<dbReference type="RefSeq" id="WP_007866215.1">
    <property type="nucleotide sequence ID" value="NZ_JH376426.1"/>
</dbReference>
<dbReference type="Gene3D" id="3.40.50.1820">
    <property type="entry name" value="alpha/beta hydrolase"/>
    <property type="match status" value="1"/>
</dbReference>
<dbReference type="InterPro" id="IPR000801">
    <property type="entry name" value="Esterase-like"/>
</dbReference>
<dbReference type="PANTHER" id="PTHR48098">
    <property type="entry name" value="ENTEROCHELIN ESTERASE-RELATED"/>
    <property type="match status" value="1"/>
</dbReference>
<dbReference type="PATRIC" id="fig|742733.3.peg.4268"/>
<accession>G5HNF1</accession>
<dbReference type="GO" id="GO:0016747">
    <property type="term" value="F:acyltransferase activity, transferring groups other than amino-acyl groups"/>
    <property type="evidence" value="ECO:0007669"/>
    <property type="project" value="TreeGrafter"/>
</dbReference>
<proteinExistence type="predicted"/>
<gene>
    <name evidence="1" type="ORF">HMPREF9469_04113</name>
</gene>
<dbReference type="InterPro" id="IPR050583">
    <property type="entry name" value="Mycobacterial_A85_antigen"/>
</dbReference>